<evidence type="ECO:0000313" key="2">
    <source>
        <dbReference type="EMBL" id="PKD44642.1"/>
    </source>
</evidence>
<dbReference type="OrthoDB" id="595476at2"/>
<dbReference type="Pfam" id="PF05016">
    <property type="entry name" value="ParE_toxin"/>
    <property type="match status" value="1"/>
</dbReference>
<keyword evidence="1" id="KW-1277">Toxin-antitoxin system</keyword>
<protein>
    <submittedName>
        <fullName evidence="2">Plasmid stabilization protein</fullName>
    </submittedName>
</protein>
<dbReference type="AlphaFoldDB" id="A0A2N0VKC7"/>
<evidence type="ECO:0000256" key="1">
    <source>
        <dbReference type="ARBA" id="ARBA00022649"/>
    </source>
</evidence>
<organism evidence="2 3">
    <name type="scientific">Rhodohalobacter barkolensis</name>
    <dbReference type="NCBI Taxonomy" id="2053187"/>
    <lineage>
        <taxon>Bacteria</taxon>
        <taxon>Pseudomonadati</taxon>
        <taxon>Balneolota</taxon>
        <taxon>Balneolia</taxon>
        <taxon>Balneolales</taxon>
        <taxon>Balneolaceae</taxon>
        <taxon>Rhodohalobacter</taxon>
    </lineage>
</organism>
<dbReference type="RefSeq" id="WP_101071933.1">
    <property type="nucleotide sequence ID" value="NZ_PISP01000001.1"/>
</dbReference>
<accession>A0A2N0VKC7</accession>
<sequence>MTVQFHPDAELEFKKAIEYYEQQERGLGIKFSGEVKRVLERIRINPTAWTSISKNLRRSLTNRFPYGILYHYSEANNIIYVVAVMHLHKEPKYWRDRME</sequence>
<name>A0A2N0VKC7_9BACT</name>
<reference evidence="2 3" key="1">
    <citation type="submission" date="2017-11" db="EMBL/GenBank/DDBJ databases">
        <title>Rhodohalobacter 15182 sp. nov., isolated from a salt lake.</title>
        <authorList>
            <person name="Han S."/>
        </authorList>
    </citation>
    <scope>NUCLEOTIDE SEQUENCE [LARGE SCALE GENOMIC DNA]</scope>
    <source>
        <strain evidence="2 3">15182</strain>
    </source>
</reference>
<evidence type="ECO:0000313" key="3">
    <source>
        <dbReference type="Proteomes" id="UP000233398"/>
    </source>
</evidence>
<keyword evidence="3" id="KW-1185">Reference proteome</keyword>
<dbReference type="InterPro" id="IPR035093">
    <property type="entry name" value="RelE/ParE_toxin_dom_sf"/>
</dbReference>
<proteinExistence type="predicted"/>
<comment type="caution">
    <text evidence="2">The sequence shown here is derived from an EMBL/GenBank/DDBJ whole genome shotgun (WGS) entry which is preliminary data.</text>
</comment>
<dbReference type="Gene3D" id="3.30.2310.20">
    <property type="entry name" value="RelE-like"/>
    <property type="match status" value="1"/>
</dbReference>
<dbReference type="Proteomes" id="UP000233398">
    <property type="component" value="Unassembled WGS sequence"/>
</dbReference>
<dbReference type="EMBL" id="PISP01000001">
    <property type="protein sequence ID" value="PKD44642.1"/>
    <property type="molecule type" value="Genomic_DNA"/>
</dbReference>
<dbReference type="InterPro" id="IPR007712">
    <property type="entry name" value="RelE/ParE_toxin"/>
</dbReference>
<gene>
    <name evidence="2" type="ORF">CWD77_04045</name>
</gene>